<dbReference type="SMART" id="SM00028">
    <property type="entry name" value="TPR"/>
    <property type="match status" value="5"/>
</dbReference>
<dbReference type="InterPro" id="IPR003594">
    <property type="entry name" value="HATPase_dom"/>
</dbReference>
<keyword evidence="8" id="KW-0547">Nucleotide-binding</keyword>
<evidence type="ECO:0000256" key="3">
    <source>
        <dbReference type="ARBA" id="ARBA00023012"/>
    </source>
</evidence>
<dbReference type="Pfam" id="PF02518">
    <property type="entry name" value="HATPase_c"/>
    <property type="match status" value="1"/>
</dbReference>
<dbReference type="Pfam" id="PF13374">
    <property type="entry name" value="TPR_10"/>
    <property type="match status" value="1"/>
</dbReference>
<dbReference type="SMART" id="SM00387">
    <property type="entry name" value="HATPase_c"/>
    <property type="match status" value="1"/>
</dbReference>
<keyword evidence="5" id="KW-0175">Coiled coil</keyword>
<evidence type="ECO:0000256" key="1">
    <source>
        <dbReference type="ARBA" id="ARBA00022679"/>
    </source>
</evidence>
<dbReference type="Gene3D" id="3.30.565.10">
    <property type="entry name" value="Histidine kinase-like ATPase, C-terminal domain"/>
    <property type="match status" value="1"/>
</dbReference>
<accession>A0A3E4N3P8</accession>
<dbReference type="SUPFAM" id="SSF55874">
    <property type="entry name" value="ATPase domain of HSP90 chaperone/DNA topoisomerase II/histidine kinase"/>
    <property type="match status" value="1"/>
</dbReference>
<dbReference type="InterPro" id="IPR011712">
    <property type="entry name" value="Sig_transdc_His_kin_sub3_dim/P"/>
</dbReference>
<feature type="transmembrane region" description="Helical" evidence="6">
    <location>
        <begin position="347"/>
        <end position="365"/>
    </location>
</feature>
<keyword evidence="9" id="KW-1185">Reference proteome</keyword>
<dbReference type="CDD" id="cd16917">
    <property type="entry name" value="HATPase_UhpB-NarQ-NarX-like"/>
    <property type="match status" value="1"/>
</dbReference>
<evidence type="ECO:0000256" key="2">
    <source>
        <dbReference type="ARBA" id="ARBA00022777"/>
    </source>
</evidence>
<evidence type="ECO:0000256" key="4">
    <source>
        <dbReference type="PROSITE-ProRule" id="PRU00339"/>
    </source>
</evidence>
<evidence type="ECO:0000256" key="6">
    <source>
        <dbReference type="SAM" id="Phobius"/>
    </source>
</evidence>
<evidence type="ECO:0000313" key="8">
    <source>
        <dbReference type="EMBL" id="RGK56634.1"/>
    </source>
</evidence>
<dbReference type="GO" id="GO:0016020">
    <property type="term" value="C:membrane"/>
    <property type="evidence" value="ECO:0007669"/>
    <property type="project" value="InterPro"/>
</dbReference>
<proteinExistence type="predicted"/>
<dbReference type="GO" id="GO:0046983">
    <property type="term" value="F:protein dimerization activity"/>
    <property type="evidence" value="ECO:0007669"/>
    <property type="project" value="InterPro"/>
</dbReference>
<gene>
    <name evidence="8" type="ORF">DXD04_06130</name>
</gene>
<evidence type="ECO:0000313" key="9">
    <source>
        <dbReference type="Proteomes" id="UP000260862"/>
    </source>
</evidence>
<sequence length="586" mass="67619">MKNRLFILLWCIPGFLFSVTPKPDVEKLTETADTYYQAGKVDSALWAIEQALQLAMTEKDTCAMMSCYTSQGVYLRSSGKLTEAIAAYDKALQYAPLLSGNNEENLQAITTLYNNLATVYLDMKNPAQAVKYALDAVKQADKCQDKSFRTQIYTVCSSIFITQEEYEAAKTYLSKAIALSQQLQQPETELGARTYYLLTLFRTQASASEIQKLVEQTNALAAKVNSTMALVNYYQVLFYVQQTRKEWKAATQTAQKILQLPGIENYPFLQYDVYNNLHLVYKELSEFPQAYHTLELAKALSDSLFVQEKSRQLEELSVKYETQKKELEYQKLQEKRQKEKQNLQLKITFLLILMAIMAFVSLYFIQKQKLRIERQKREAEAQKREFETLQRDTERNATRAYLKELEKERNRLAKELHDGVCNDLYALEMNASTLNESWKELLRTSRENIRRVSHELLPPTFQETTLKQVLQNYAERMTSASCKVTLTTLPEECDWSVLPETYCLNIYRIIQEATGNALKHAFPTEIHLTLEWKLPNLELTISHNGKFSSTSEKGIGLQTMKERVMAMKGHISVEAEKIQIIIPLFL</sequence>
<protein>
    <submittedName>
        <fullName evidence="8">ATP-binding protein</fullName>
    </submittedName>
</protein>
<keyword evidence="4" id="KW-0802">TPR repeat</keyword>
<dbReference type="GO" id="GO:0000155">
    <property type="term" value="F:phosphorelay sensor kinase activity"/>
    <property type="evidence" value="ECO:0007669"/>
    <property type="project" value="InterPro"/>
</dbReference>
<dbReference type="GO" id="GO:0005524">
    <property type="term" value="F:ATP binding"/>
    <property type="evidence" value="ECO:0007669"/>
    <property type="project" value="UniProtKB-KW"/>
</dbReference>
<keyword evidence="6" id="KW-0472">Membrane</keyword>
<evidence type="ECO:0000259" key="7">
    <source>
        <dbReference type="SMART" id="SM00387"/>
    </source>
</evidence>
<feature type="domain" description="Histidine kinase/HSP90-like ATPase" evidence="7">
    <location>
        <begin position="501"/>
        <end position="586"/>
    </location>
</feature>
<keyword evidence="8" id="KW-0067">ATP-binding</keyword>
<dbReference type="InterPro" id="IPR019734">
    <property type="entry name" value="TPR_rpt"/>
</dbReference>
<comment type="caution">
    <text evidence="8">The sequence shown here is derived from an EMBL/GenBank/DDBJ whole genome shotgun (WGS) entry which is preliminary data.</text>
</comment>
<keyword evidence="6" id="KW-0812">Transmembrane</keyword>
<dbReference type="Gene3D" id="1.20.5.1930">
    <property type="match status" value="1"/>
</dbReference>
<keyword evidence="1" id="KW-0808">Transferase</keyword>
<dbReference type="EMBL" id="QSQT01000009">
    <property type="protein sequence ID" value="RGK56634.1"/>
    <property type="molecule type" value="Genomic_DNA"/>
</dbReference>
<dbReference type="InterPro" id="IPR011990">
    <property type="entry name" value="TPR-like_helical_dom_sf"/>
</dbReference>
<dbReference type="InterPro" id="IPR050482">
    <property type="entry name" value="Sensor_HK_TwoCompSys"/>
</dbReference>
<keyword evidence="6" id="KW-1133">Transmembrane helix</keyword>
<keyword evidence="3" id="KW-0902">Two-component regulatory system</keyword>
<dbReference type="Proteomes" id="UP000260862">
    <property type="component" value="Unassembled WGS sequence"/>
</dbReference>
<feature type="coiled-coil region" evidence="5">
    <location>
        <begin position="306"/>
        <end position="422"/>
    </location>
</feature>
<dbReference type="InterPro" id="IPR036890">
    <property type="entry name" value="HATPase_C_sf"/>
</dbReference>
<organism evidence="8 9">
    <name type="scientific">Phocaeicola plebeius</name>
    <dbReference type="NCBI Taxonomy" id="310297"/>
    <lineage>
        <taxon>Bacteria</taxon>
        <taxon>Pseudomonadati</taxon>
        <taxon>Bacteroidota</taxon>
        <taxon>Bacteroidia</taxon>
        <taxon>Bacteroidales</taxon>
        <taxon>Bacteroidaceae</taxon>
        <taxon>Phocaeicola</taxon>
    </lineage>
</organism>
<feature type="repeat" description="TPR" evidence="4">
    <location>
        <begin position="65"/>
        <end position="98"/>
    </location>
</feature>
<dbReference type="SUPFAM" id="SSF48452">
    <property type="entry name" value="TPR-like"/>
    <property type="match status" value="1"/>
</dbReference>
<dbReference type="Gene3D" id="1.25.40.10">
    <property type="entry name" value="Tetratricopeptide repeat domain"/>
    <property type="match status" value="2"/>
</dbReference>
<dbReference type="RefSeq" id="WP_117671776.1">
    <property type="nucleotide sequence ID" value="NZ_CABOGR010000009.1"/>
</dbReference>
<keyword evidence="2" id="KW-0418">Kinase</keyword>
<evidence type="ECO:0000256" key="5">
    <source>
        <dbReference type="SAM" id="Coils"/>
    </source>
</evidence>
<dbReference type="AlphaFoldDB" id="A0A3E4N3P8"/>
<dbReference type="PROSITE" id="PS50005">
    <property type="entry name" value="TPR"/>
    <property type="match status" value="1"/>
</dbReference>
<dbReference type="PANTHER" id="PTHR24421">
    <property type="entry name" value="NITRATE/NITRITE SENSOR PROTEIN NARX-RELATED"/>
    <property type="match status" value="1"/>
</dbReference>
<dbReference type="Pfam" id="PF07730">
    <property type="entry name" value="HisKA_3"/>
    <property type="match status" value="1"/>
</dbReference>
<dbReference type="Pfam" id="PF13181">
    <property type="entry name" value="TPR_8"/>
    <property type="match status" value="2"/>
</dbReference>
<reference evidence="8 9" key="1">
    <citation type="submission" date="2018-08" db="EMBL/GenBank/DDBJ databases">
        <title>A genome reference for cultivated species of the human gut microbiota.</title>
        <authorList>
            <person name="Zou Y."/>
            <person name="Xue W."/>
            <person name="Luo G."/>
        </authorList>
    </citation>
    <scope>NUCLEOTIDE SEQUENCE [LARGE SCALE GENOMIC DNA]</scope>
    <source>
        <strain evidence="8 9">TF10-3AC</strain>
    </source>
</reference>
<name>A0A3E4N3P8_9BACT</name>